<dbReference type="PRINTS" id="PR00364">
    <property type="entry name" value="DISEASERSIST"/>
</dbReference>
<sequence length="938" mass="100514">MAEHEPSQSGRVSQRGKASGHGRVTLVGRDQHVHHHHGDGSAPRVPMTLPAASAHLVGRTDETAGLLELLAPRRPETRAVVVSAVHGLGGVGKTALVLDAAHQAVGRGWFAGGAVFVALRGYDPAGPVTAAQAMDVLLRALGVRDEDLPPGYEERAGLYQSELARRADQDAPVLVVADDVASAEQVRPLIPAQDVHRLLVTSRDALGSLPARLVSLDELRPGPAAGMIGGILTLARAGDTRPADQSAALDQVVERCGRLPLALRIAAAILVDDPGLPIASLAADLADERTRLDRLHHEEAGGRSTAVRAAFELSYRRLNPAQQLIFRLLSLNLGPDIATDAVAALAACPAADARPLLAALARAGLVAESPAGSGRWRRHDLIAVYAAELAERQDADRLDQARSRLLDHYSTMADAAADDFQALPRDPPSGRFTDREDALAWLDAERPNLVAAVARATTAHPRAAIVLARSLAPYLARRRHLDDAIATGELALTAARRLGDQKGEAATLHNLGNVLEAARRFPEAIDAFTHALAIRRQTEDRRGEGHALTALGGAYQGVRRFEEAIDAHGRAITLFQESGDRRGAGMASANLGSALASVRRFDEAIDALTRAVTIFREIGDQYNAGLALNNLGSVLARERRFREAIKAYFRAGAIYQDAGDQHGEAGVLSNLGSLLKDIDRFDEAIEALTRAVTGYRETGDRYREGIAWDNLGSALKGADRLDEAIDAHTRAIALYRETGDRHGEAIACNNLGRALRVEGRFEEAVDVLTHAVALYRETRDRHGEGGALHNLGDALGDGGEVGKAIDSYTKAALVFNEIGDRHGEGAALINLSGALRQAERSDEAIDVTTRAAALYREAGTPFLVAGALHNRGNLLDEEDRLDEAADAYTQAAAIFGEIGDRDAEQRSLTHLSRVQREARRRGARNGWRGALDRLRRLR</sequence>
<comment type="caution">
    <text evidence="3">The sequence shown here is derived from an EMBL/GenBank/DDBJ whole genome shotgun (WGS) entry which is preliminary data.</text>
</comment>
<dbReference type="InterPro" id="IPR027417">
    <property type="entry name" value="P-loop_NTPase"/>
</dbReference>
<gene>
    <name evidence="3" type="primary">tcrA_1</name>
    <name evidence="3" type="ORF">GCM10023196_027060</name>
</gene>
<keyword evidence="4" id="KW-1185">Reference proteome</keyword>
<keyword evidence="1" id="KW-0802">TPR repeat</keyword>
<dbReference type="SMART" id="SM00028">
    <property type="entry name" value="TPR"/>
    <property type="match status" value="10"/>
</dbReference>
<dbReference type="PROSITE" id="PS50005">
    <property type="entry name" value="TPR"/>
    <property type="match status" value="1"/>
</dbReference>
<evidence type="ECO:0000256" key="2">
    <source>
        <dbReference type="SAM" id="MobiDB-lite"/>
    </source>
</evidence>
<dbReference type="Gene3D" id="3.40.50.300">
    <property type="entry name" value="P-loop containing nucleotide triphosphate hydrolases"/>
    <property type="match status" value="1"/>
</dbReference>
<proteinExistence type="predicted"/>
<evidence type="ECO:0000313" key="3">
    <source>
        <dbReference type="EMBL" id="GAA4624924.1"/>
    </source>
</evidence>
<dbReference type="Proteomes" id="UP001501442">
    <property type="component" value="Unassembled WGS sequence"/>
</dbReference>
<dbReference type="Gene3D" id="1.25.40.10">
    <property type="entry name" value="Tetratricopeptide repeat domain"/>
    <property type="match status" value="3"/>
</dbReference>
<evidence type="ECO:0000256" key="1">
    <source>
        <dbReference type="PROSITE-ProRule" id="PRU00339"/>
    </source>
</evidence>
<dbReference type="InterPro" id="IPR011990">
    <property type="entry name" value="TPR-like_helical_dom_sf"/>
</dbReference>
<dbReference type="SUPFAM" id="SSF48452">
    <property type="entry name" value="TPR-like"/>
    <property type="match status" value="3"/>
</dbReference>
<feature type="repeat" description="TPR" evidence="1">
    <location>
        <begin position="505"/>
        <end position="538"/>
    </location>
</feature>
<dbReference type="RefSeq" id="WP_345431081.1">
    <property type="nucleotide sequence ID" value="NZ_BAABHK010000003.1"/>
</dbReference>
<reference evidence="4" key="1">
    <citation type="journal article" date="2019" name="Int. J. Syst. Evol. Microbiol.">
        <title>The Global Catalogue of Microorganisms (GCM) 10K type strain sequencing project: providing services to taxonomists for standard genome sequencing and annotation.</title>
        <authorList>
            <consortium name="The Broad Institute Genomics Platform"/>
            <consortium name="The Broad Institute Genome Sequencing Center for Infectious Disease"/>
            <person name="Wu L."/>
            <person name="Ma J."/>
        </authorList>
    </citation>
    <scope>NUCLEOTIDE SEQUENCE [LARGE SCALE GENOMIC DNA]</scope>
    <source>
        <strain evidence="4">JCM 17939</strain>
    </source>
</reference>
<organism evidence="3 4">
    <name type="scientific">Actinoallomurus vinaceus</name>
    <dbReference type="NCBI Taxonomy" id="1080074"/>
    <lineage>
        <taxon>Bacteria</taxon>
        <taxon>Bacillati</taxon>
        <taxon>Actinomycetota</taxon>
        <taxon>Actinomycetes</taxon>
        <taxon>Streptosporangiales</taxon>
        <taxon>Thermomonosporaceae</taxon>
        <taxon>Actinoallomurus</taxon>
    </lineage>
</organism>
<feature type="region of interest" description="Disordered" evidence="2">
    <location>
        <begin position="1"/>
        <end position="22"/>
    </location>
</feature>
<dbReference type="SUPFAM" id="SSF52540">
    <property type="entry name" value="P-loop containing nucleoside triphosphate hydrolases"/>
    <property type="match status" value="1"/>
</dbReference>
<accession>A0ABP8U6F7</accession>
<evidence type="ECO:0000313" key="4">
    <source>
        <dbReference type="Proteomes" id="UP001501442"/>
    </source>
</evidence>
<dbReference type="EMBL" id="BAABHK010000003">
    <property type="protein sequence ID" value="GAA4624924.1"/>
    <property type="molecule type" value="Genomic_DNA"/>
</dbReference>
<dbReference type="Pfam" id="PF13424">
    <property type="entry name" value="TPR_12"/>
    <property type="match status" value="5"/>
</dbReference>
<dbReference type="InterPro" id="IPR019734">
    <property type="entry name" value="TPR_rpt"/>
</dbReference>
<protein>
    <submittedName>
        <fullName evidence="3">AfsR-like transcriptional regulator TcrA</fullName>
    </submittedName>
</protein>
<dbReference type="PANTHER" id="PTHR10098">
    <property type="entry name" value="RAPSYN-RELATED"/>
    <property type="match status" value="1"/>
</dbReference>
<name>A0ABP8U6F7_9ACTN</name>